<dbReference type="Proteomes" id="UP001529510">
    <property type="component" value="Unassembled WGS sequence"/>
</dbReference>
<evidence type="ECO:0000313" key="1">
    <source>
        <dbReference type="EMBL" id="KAL0156882.1"/>
    </source>
</evidence>
<reference evidence="1 2" key="1">
    <citation type="submission" date="2024-05" db="EMBL/GenBank/DDBJ databases">
        <title>Genome sequencing and assembly of Indian major carp, Cirrhinus mrigala (Hamilton, 1822).</title>
        <authorList>
            <person name="Mohindra V."/>
            <person name="Chowdhury L.M."/>
            <person name="Lal K."/>
            <person name="Jena J.K."/>
        </authorList>
    </citation>
    <scope>NUCLEOTIDE SEQUENCE [LARGE SCALE GENOMIC DNA]</scope>
    <source>
        <strain evidence="1">CM1030</strain>
        <tissue evidence="1">Blood</tissue>
    </source>
</reference>
<proteinExistence type="predicted"/>
<sequence>RLIRCPLHETAPPLLLTPVKSGKPSSPLRQRSCLEFGPVNSHVVLGTRPGYMPMVTTTPSEQVVTLQAIPYQENDPNLILLCPVRVPRITWNVLSSSDVLVSSLSVMEHSRRGRL</sequence>
<dbReference type="AlphaFoldDB" id="A0ABD0N6R8"/>
<protein>
    <submittedName>
        <fullName evidence="1">Uncharacterized protein</fullName>
    </submittedName>
</protein>
<feature type="non-terminal residue" evidence="1">
    <location>
        <position position="115"/>
    </location>
</feature>
<organism evidence="1 2">
    <name type="scientific">Cirrhinus mrigala</name>
    <name type="common">Mrigala</name>
    <dbReference type="NCBI Taxonomy" id="683832"/>
    <lineage>
        <taxon>Eukaryota</taxon>
        <taxon>Metazoa</taxon>
        <taxon>Chordata</taxon>
        <taxon>Craniata</taxon>
        <taxon>Vertebrata</taxon>
        <taxon>Euteleostomi</taxon>
        <taxon>Actinopterygii</taxon>
        <taxon>Neopterygii</taxon>
        <taxon>Teleostei</taxon>
        <taxon>Ostariophysi</taxon>
        <taxon>Cypriniformes</taxon>
        <taxon>Cyprinidae</taxon>
        <taxon>Labeoninae</taxon>
        <taxon>Labeonini</taxon>
        <taxon>Cirrhinus</taxon>
    </lineage>
</organism>
<evidence type="ECO:0000313" key="2">
    <source>
        <dbReference type="Proteomes" id="UP001529510"/>
    </source>
</evidence>
<keyword evidence="2" id="KW-1185">Reference proteome</keyword>
<accession>A0ABD0N6R8</accession>
<dbReference type="EMBL" id="JAMKFB020000024">
    <property type="protein sequence ID" value="KAL0156882.1"/>
    <property type="molecule type" value="Genomic_DNA"/>
</dbReference>
<gene>
    <name evidence="1" type="ORF">M9458_048128</name>
</gene>
<feature type="non-terminal residue" evidence="1">
    <location>
        <position position="1"/>
    </location>
</feature>
<name>A0ABD0N6R8_CIRMR</name>
<comment type="caution">
    <text evidence="1">The sequence shown here is derived from an EMBL/GenBank/DDBJ whole genome shotgun (WGS) entry which is preliminary data.</text>
</comment>